<accession>A0A094Q1G0</accession>
<dbReference type="EMBL" id="JNSL01000052">
    <property type="protein sequence ID" value="KGA17925.1"/>
    <property type="molecule type" value="Genomic_DNA"/>
</dbReference>
<dbReference type="GO" id="GO:0016705">
    <property type="term" value="F:oxidoreductase activity, acting on paired donors, with incorporation or reduction of molecular oxygen"/>
    <property type="evidence" value="ECO:0007669"/>
    <property type="project" value="InterPro"/>
</dbReference>
<dbReference type="PANTHER" id="PTHR42847">
    <property type="entry name" value="ALKANESULFONATE MONOOXYGENASE"/>
    <property type="match status" value="1"/>
</dbReference>
<dbReference type="InterPro" id="IPR011251">
    <property type="entry name" value="Luciferase-like_dom"/>
</dbReference>
<dbReference type="InterPro" id="IPR036661">
    <property type="entry name" value="Luciferase-like_sf"/>
</dbReference>
<feature type="domain" description="Luciferase-like" evidence="5">
    <location>
        <begin position="11"/>
        <end position="331"/>
    </location>
</feature>
<proteinExistence type="predicted"/>
<evidence type="ECO:0000256" key="1">
    <source>
        <dbReference type="ARBA" id="ARBA00022630"/>
    </source>
</evidence>
<keyword evidence="2" id="KW-0288">FMN</keyword>
<dbReference type="Pfam" id="PF00296">
    <property type="entry name" value="Bac_luciferase"/>
    <property type="match status" value="1"/>
</dbReference>
<sequence>MNSMLKGPDFKLGLFAANCSSGSAVTNAPDRWSGSWADNVAAAKIADEVGLDFLLPVARWIGYGGASNYHNDVLDPTTWMAGLLAVTKKINVFSTVHTAFTHPIVAAKQFATADQIGNGRAGINIVAGWNKTEFDAFGIELPLGHDDRYERAQEWWNVINKIWSTQGRFDHAGKFFNLKGVEGLPKPVHGRIPVINAGSSEQGRDYAAKNADFIFTVVDNPTDGAEVVKSISENAKNKYQRKSGVLTLGHVVCRPTNSEVDEFIDYYANKNADWVAVDNMMALMGQYAKSFTPEMLATYRTRFAAGDGSCPLTGTPDEVAEQIYQFAKAGFAGMTIAFFDYTKELPYFAQEVLPRLVSKGIRVSQ</sequence>
<dbReference type="InterPro" id="IPR050172">
    <property type="entry name" value="SsuD_RutA_monooxygenase"/>
</dbReference>
<evidence type="ECO:0000256" key="3">
    <source>
        <dbReference type="ARBA" id="ARBA00023002"/>
    </source>
</evidence>
<dbReference type="GO" id="GO:0004497">
    <property type="term" value="F:monooxygenase activity"/>
    <property type="evidence" value="ECO:0007669"/>
    <property type="project" value="UniProtKB-KW"/>
</dbReference>
<keyword evidence="1" id="KW-0285">Flavoprotein</keyword>
<reference evidence="6" key="1">
    <citation type="submission" date="2014-06" db="EMBL/GenBank/DDBJ databases">
        <title>Key roles for freshwater Actinobacteria revealed by deep metagenomic sequencing.</title>
        <authorList>
            <person name="Ghai R."/>
            <person name="Mizuno C.M."/>
            <person name="Picazo A."/>
            <person name="Camacho A."/>
            <person name="Rodriguez-Valera F."/>
        </authorList>
    </citation>
    <scope>NUCLEOTIDE SEQUENCE</scope>
</reference>
<dbReference type="PANTHER" id="PTHR42847:SF4">
    <property type="entry name" value="ALKANESULFONATE MONOOXYGENASE-RELATED"/>
    <property type="match status" value="1"/>
</dbReference>
<dbReference type="AlphaFoldDB" id="A0A094Q1G0"/>
<comment type="caution">
    <text evidence="6">The sequence shown here is derived from an EMBL/GenBank/DDBJ whole genome shotgun (WGS) entry which is preliminary data.</text>
</comment>
<dbReference type="Gene3D" id="3.20.20.30">
    <property type="entry name" value="Luciferase-like domain"/>
    <property type="match status" value="1"/>
</dbReference>
<evidence type="ECO:0000256" key="2">
    <source>
        <dbReference type="ARBA" id="ARBA00022643"/>
    </source>
</evidence>
<evidence type="ECO:0000256" key="4">
    <source>
        <dbReference type="ARBA" id="ARBA00023033"/>
    </source>
</evidence>
<gene>
    <name evidence="6" type="ORF">GM51_9485</name>
</gene>
<dbReference type="SUPFAM" id="SSF51679">
    <property type="entry name" value="Bacterial luciferase-like"/>
    <property type="match status" value="1"/>
</dbReference>
<organism evidence="6">
    <name type="scientific">freshwater metagenome</name>
    <dbReference type="NCBI Taxonomy" id="449393"/>
    <lineage>
        <taxon>unclassified sequences</taxon>
        <taxon>metagenomes</taxon>
        <taxon>ecological metagenomes</taxon>
    </lineage>
</organism>
<evidence type="ECO:0000313" key="6">
    <source>
        <dbReference type="EMBL" id="KGA17925.1"/>
    </source>
</evidence>
<name>A0A094Q1G0_9ZZZZ</name>
<keyword evidence="4" id="KW-0503">Monooxygenase</keyword>
<protein>
    <submittedName>
        <fullName evidence="6">Flavin-dependent oxidoreductase</fullName>
    </submittedName>
</protein>
<evidence type="ECO:0000259" key="5">
    <source>
        <dbReference type="Pfam" id="PF00296"/>
    </source>
</evidence>
<keyword evidence="3" id="KW-0560">Oxidoreductase</keyword>
<dbReference type="CDD" id="cd01094">
    <property type="entry name" value="Alkanesulfonate_monoxygenase"/>
    <property type="match status" value="1"/>
</dbReference>